<dbReference type="EMBL" id="CAFZ01000145">
    <property type="protein sequence ID" value="CCA72045.1"/>
    <property type="molecule type" value="Genomic_DNA"/>
</dbReference>
<accession>G4TL47</accession>
<dbReference type="OrthoDB" id="5289249at2759"/>
<sequence length="286" mass="30916">MTITAKDGPSTSDSKAPFNSSAEIEQTDGSPAQAPPSYAETLGNSTSGPGTGAPPAGLAIPEVPLPTPLPRATNYHAEKTNREIKGVYVLDTAMQIPPAILANMSSGFFGLGKKEPENLNLYTSYGPIEADLILVSGEQQKRVTVLLETGGGKVDFKLLSRINAQPVKVKAKSGYGNMTVYLPRDFNGPLKYKSGWGTVTFSEGMRPFVHQFSGNMGYLGDWNVAGFSDYKTWNGDELEVVTQGGNITFKWADELMQREAGSPEEKFHEAITYAMQSVMSWFGGRK</sequence>
<protein>
    <recommendedName>
        <fullName evidence="2">DUF7330 domain-containing protein</fullName>
    </recommendedName>
</protein>
<comment type="caution">
    <text evidence="3">The sequence shown here is derived from an EMBL/GenBank/DDBJ whole genome shotgun (WGS) entry which is preliminary data.</text>
</comment>
<dbReference type="Pfam" id="PF24016">
    <property type="entry name" value="DUF7330"/>
    <property type="match status" value="1"/>
</dbReference>
<dbReference type="Proteomes" id="UP000007148">
    <property type="component" value="Unassembled WGS sequence"/>
</dbReference>
<feature type="region of interest" description="Disordered" evidence="1">
    <location>
        <begin position="1"/>
        <end position="73"/>
    </location>
</feature>
<feature type="compositionally biased region" description="Low complexity" evidence="1">
    <location>
        <begin position="45"/>
        <end position="57"/>
    </location>
</feature>
<feature type="domain" description="DUF7330" evidence="2">
    <location>
        <begin position="77"/>
        <end position="254"/>
    </location>
</feature>
<evidence type="ECO:0000256" key="1">
    <source>
        <dbReference type="SAM" id="MobiDB-lite"/>
    </source>
</evidence>
<evidence type="ECO:0000313" key="3">
    <source>
        <dbReference type="EMBL" id="CCA72045.1"/>
    </source>
</evidence>
<gene>
    <name evidence="3" type="ORF">PIIN_05980</name>
</gene>
<keyword evidence="4" id="KW-1185">Reference proteome</keyword>
<dbReference type="OMA" id="ECFIGDC"/>
<dbReference type="InterPro" id="IPR055754">
    <property type="entry name" value="DUF7330"/>
</dbReference>
<evidence type="ECO:0000259" key="2">
    <source>
        <dbReference type="Pfam" id="PF24016"/>
    </source>
</evidence>
<reference evidence="3 4" key="1">
    <citation type="journal article" date="2011" name="PLoS Pathog.">
        <title>Endophytic Life Strategies Decoded by Genome and Transcriptome Analyses of the Mutualistic Root Symbiont Piriformospora indica.</title>
        <authorList>
            <person name="Zuccaro A."/>
            <person name="Lahrmann U."/>
            <person name="Guldener U."/>
            <person name="Langen G."/>
            <person name="Pfiffi S."/>
            <person name="Biedenkopf D."/>
            <person name="Wong P."/>
            <person name="Samans B."/>
            <person name="Grimm C."/>
            <person name="Basiewicz M."/>
            <person name="Murat C."/>
            <person name="Martin F."/>
            <person name="Kogel K.H."/>
        </authorList>
    </citation>
    <scope>NUCLEOTIDE SEQUENCE [LARGE SCALE GENOMIC DNA]</scope>
    <source>
        <strain evidence="3 4">DSM 11827</strain>
    </source>
</reference>
<dbReference type="HOGENOM" id="CLU_070382_1_0_1"/>
<dbReference type="eggNOG" id="ENOG502RBZI">
    <property type="taxonomic scope" value="Eukaryota"/>
</dbReference>
<name>G4TL47_SERID</name>
<dbReference type="InParanoid" id="G4TL47"/>
<organism evidence="3 4">
    <name type="scientific">Serendipita indica (strain DSM 11827)</name>
    <name type="common">Root endophyte fungus</name>
    <name type="synonym">Piriformospora indica</name>
    <dbReference type="NCBI Taxonomy" id="1109443"/>
    <lineage>
        <taxon>Eukaryota</taxon>
        <taxon>Fungi</taxon>
        <taxon>Dikarya</taxon>
        <taxon>Basidiomycota</taxon>
        <taxon>Agaricomycotina</taxon>
        <taxon>Agaricomycetes</taxon>
        <taxon>Sebacinales</taxon>
        <taxon>Serendipitaceae</taxon>
        <taxon>Serendipita</taxon>
    </lineage>
</organism>
<dbReference type="AlphaFoldDB" id="G4TL47"/>
<proteinExistence type="predicted"/>
<feature type="compositionally biased region" description="Polar residues" evidence="1">
    <location>
        <begin position="1"/>
        <end position="30"/>
    </location>
</feature>
<dbReference type="STRING" id="1109443.G4TL47"/>
<evidence type="ECO:0000313" key="4">
    <source>
        <dbReference type="Proteomes" id="UP000007148"/>
    </source>
</evidence>